<feature type="compositionally biased region" description="Low complexity" evidence="1">
    <location>
        <begin position="30"/>
        <end position="56"/>
    </location>
</feature>
<organism evidence="2 3">
    <name type="scientific">Plakobranchus ocellatus</name>
    <dbReference type="NCBI Taxonomy" id="259542"/>
    <lineage>
        <taxon>Eukaryota</taxon>
        <taxon>Metazoa</taxon>
        <taxon>Spiralia</taxon>
        <taxon>Lophotrochozoa</taxon>
        <taxon>Mollusca</taxon>
        <taxon>Gastropoda</taxon>
        <taxon>Heterobranchia</taxon>
        <taxon>Euthyneura</taxon>
        <taxon>Panpulmonata</taxon>
        <taxon>Sacoglossa</taxon>
        <taxon>Placobranchoidea</taxon>
        <taxon>Plakobranchidae</taxon>
        <taxon>Plakobranchus</taxon>
    </lineage>
</organism>
<dbReference type="Proteomes" id="UP000735302">
    <property type="component" value="Unassembled WGS sequence"/>
</dbReference>
<evidence type="ECO:0000313" key="2">
    <source>
        <dbReference type="EMBL" id="GFO47907.1"/>
    </source>
</evidence>
<evidence type="ECO:0008006" key="4">
    <source>
        <dbReference type="Google" id="ProtNLM"/>
    </source>
</evidence>
<comment type="caution">
    <text evidence="2">The sequence shown here is derived from an EMBL/GenBank/DDBJ whole genome shotgun (WGS) entry which is preliminary data.</text>
</comment>
<proteinExistence type="predicted"/>
<keyword evidence="3" id="KW-1185">Reference proteome</keyword>
<evidence type="ECO:0000256" key="1">
    <source>
        <dbReference type="SAM" id="MobiDB-lite"/>
    </source>
</evidence>
<dbReference type="InterPro" id="IPR036116">
    <property type="entry name" value="FN3_sf"/>
</dbReference>
<evidence type="ECO:0000313" key="3">
    <source>
        <dbReference type="Proteomes" id="UP000735302"/>
    </source>
</evidence>
<gene>
    <name evidence="2" type="ORF">PoB_007441200</name>
</gene>
<dbReference type="AlphaFoldDB" id="A0AAV4DU97"/>
<feature type="region of interest" description="Disordered" evidence="1">
    <location>
        <begin position="22"/>
        <end position="59"/>
    </location>
</feature>
<accession>A0AAV4DU97</accession>
<feature type="non-terminal residue" evidence="2">
    <location>
        <position position="1"/>
    </location>
</feature>
<protein>
    <recommendedName>
        <fullName evidence="4">Fibronectin type-III domain-containing protein</fullName>
    </recommendedName>
</protein>
<dbReference type="SUPFAM" id="SSF49265">
    <property type="entry name" value="Fibronectin type III"/>
    <property type="match status" value="1"/>
</dbReference>
<sequence>YDFFVVAIFTRGSGRTVGPVTLTLREPVDTGTTISEPTTTPEPTTSSETTASSSPPMWSKEDLYPVNLRALPSGESEVRVSWLLGVDPRPAVLESYSVTYLENRPGEGYQQPRTEVVSSARYETVAGSAWEINLVGLNPGST</sequence>
<dbReference type="EMBL" id="BLXT01008362">
    <property type="protein sequence ID" value="GFO47907.1"/>
    <property type="molecule type" value="Genomic_DNA"/>
</dbReference>
<name>A0AAV4DU97_9GAST</name>
<reference evidence="2 3" key="1">
    <citation type="journal article" date="2021" name="Elife">
        <title>Chloroplast acquisition without the gene transfer in kleptoplastic sea slugs, Plakobranchus ocellatus.</title>
        <authorList>
            <person name="Maeda T."/>
            <person name="Takahashi S."/>
            <person name="Yoshida T."/>
            <person name="Shimamura S."/>
            <person name="Takaki Y."/>
            <person name="Nagai Y."/>
            <person name="Toyoda A."/>
            <person name="Suzuki Y."/>
            <person name="Arimoto A."/>
            <person name="Ishii H."/>
            <person name="Satoh N."/>
            <person name="Nishiyama T."/>
            <person name="Hasebe M."/>
            <person name="Maruyama T."/>
            <person name="Minagawa J."/>
            <person name="Obokata J."/>
            <person name="Shigenobu S."/>
        </authorList>
    </citation>
    <scope>NUCLEOTIDE SEQUENCE [LARGE SCALE GENOMIC DNA]</scope>
</reference>